<dbReference type="STRING" id="33114.A0A2G2WQ22"/>
<evidence type="ECO:0000313" key="3">
    <source>
        <dbReference type="Proteomes" id="UP000224567"/>
    </source>
</evidence>
<dbReference type="OrthoDB" id="57698at2759"/>
<dbReference type="Gene3D" id="3.40.50.800">
    <property type="entry name" value="Anticodon-binding domain"/>
    <property type="match status" value="1"/>
</dbReference>
<keyword evidence="3" id="KW-1185">Reference proteome</keyword>
<dbReference type="InterPro" id="IPR027031">
    <property type="entry name" value="Gly-tRNA_synthase/POLG2"/>
</dbReference>
<sequence length="95" mass="10765">MHQVQNKLGWLYEFSLTMLFCAIGTSIGKRYARTDELGVPFAITVDSTSSVTIRERDSKQQIRVNVDEVASVIKEVIDGQSTWGDVLWRYPTHSS</sequence>
<dbReference type="PANTHER" id="PTHR10745">
    <property type="entry name" value="GLYCYL-TRNA SYNTHETASE/DNA POLYMERASE SUBUNIT GAMMA-2"/>
    <property type="match status" value="1"/>
</dbReference>
<reference evidence="3" key="2">
    <citation type="journal article" date="2017" name="J. Anim. Genet.">
        <title>Multiple reference genome sequences of hot pepper reveal the massive evolution of plant disease resistance genes by retroduplication.</title>
        <authorList>
            <person name="Kim S."/>
            <person name="Park J."/>
            <person name="Yeom S.-I."/>
            <person name="Kim Y.-M."/>
            <person name="Seo E."/>
            <person name="Kim K.-T."/>
            <person name="Kim M.-S."/>
            <person name="Lee J.M."/>
            <person name="Cheong K."/>
            <person name="Shin H.-S."/>
            <person name="Kim S.-B."/>
            <person name="Han K."/>
            <person name="Lee J."/>
            <person name="Park M."/>
            <person name="Lee H.-A."/>
            <person name="Lee H.-Y."/>
            <person name="Lee Y."/>
            <person name="Oh S."/>
            <person name="Lee J.H."/>
            <person name="Choi E."/>
            <person name="Choi E."/>
            <person name="Lee S.E."/>
            <person name="Jeon J."/>
            <person name="Kim H."/>
            <person name="Choi G."/>
            <person name="Song H."/>
            <person name="Lee J."/>
            <person name="Lee S.-C."/>
            <person name="Kwon J.-K."/>
            <person name="Lee H.-Y."/>
            <person name="Koo N."/>
            <person name="Hong Y."/>
            <person name="Kim R.W."/>
            <person name="Kang W.-H."/>
            <person name="Huh J.H."/>
            <person name="Kang B.-C."/>
            <person name="Yang T.-J."/>
            <person name="Lee Y.-H."/>
            <person name="Bennetzen J.L."/>
            <person name="Choi D."/>
        </authorList>
    </citation>
    <scope>NUCLEOTIDE SEQUENCE [LARGE SCALE GENOMIC DNA]</scope>
    <source>
        <strain evidence="3">cv. PBC81</strain>
    </source>
</reference>
<reference evidence="2 3" key="1">
    <citation type="journal article" date="2017" name="Genome Biol.">
        <title>New reference genome sequences of hot pepper reveal the massive evolution of plant disease-resistance genes by retroduplication.</title>
        <authorList>
            <person name="Kim S."/>
            <person name="Park J."/>
            <person name="Yeom S.I."/>
            <person name="Kim Y.M."/>
            <person name="Seo E."/>
            <person name="Kim K.T."/>
            <person name="Kim M.S."/>
            <person name="Lee J.M."/>
            <person name="Cheong K."/>
            <person name="Shin H.S."/>
            <person name="Kim S.B."/>
            <person name="Han K."/>
            <person name="Lee J."/>
            <person name="Park M."/>
            <person name="Lee H.A."/>
            <person name="Lee H.Y."/>
            <person name="Lee Y."/>
            <person name="Oh S."/>
            <person name="Lee J.H."/>
            <person name="Choi E."/>
            <person name="Choi E."/>
            <person name="Lee S.E."/>
            <person name="Jeon J."/>
            <person name="Kim H."/>
            <person name="Choi G."/>
            <person name="Song H."/>
            <person name="Lee J."/>
            <person name="Lee S.C."/>
            <person name="Kwon J.K."/>
            <person name="Lee H.Y."/>
            <person name="Koo N."/>
            <person name="Hong Y."/>
            <person name="Kim R.W."/>
            <person name="Kang W.H."/>
            <person name="Huh J.H."/>
            <person name="Kang B.C."/>
            <person name="Yang T.J."/>
            <person name="Lee Y.H."/>
            <person name="Bennetzen J.L."/>
            <person name="Choi D."/>
        </authorList>
    </citation>
    <scope>NUCLEOTIDE SEQUENCE [LARGE SCALE GENOMIC DNA]</scope>
    <source>
        <strain evidence="3">cv. PBC81</strain>
    </source>
</reference>
<dbReference type="EMBL" id="MLFT02000005">
    <property type="protein sequence ID" value="PHT47348.1"/>
    <property type="molecule type" value="Genomic_DNA"/>
</dbReference>
<evidence type="ECO:0000259" key="1">
    <source>
        <dbReference type="Pfam" id="PF03129"/>
    </source>
</evidence>
<dbReference type="InterPro" id="IPR036621">
    <property type="entry name" value="Anticodon-bd_dom_sf"/>
</dbReference>
<accession>A0A2G2WQ22</accession>
<gene>
    <name evidence="2" type="ORF">CQW23_11556</name>
</gene>
<dbReference type="SUPFAM" id="SSF52954">
    <property type="entry name" value="Class II aaRS ABD-related"/>
    <property type="match status" value="1"/>
</dbReference>
<dbReference type="Proteomes" id="UP000224567">
    <property type="component" value="Unassembled WGS sequence"/>
</dbReference>
<dbReference type="PANTHER" id="PTHR10745:SF0">
    <property type="entry name" value="GLYCINE--TRNA LIGASE"/>
    <property type="match status" value="1"/>
</dbReference>
<dbReference type="GO" id="GO:0004820">
    <property type="term" value="F:glycine-tRNA ligase activity"/>
    <property type="evidence" value="ECO:0007669"/>
    <property type="project" value="TreeGrafter"/>
</dbReference>
<dbReference type="Pfam" id="PF03129">
    <property type="entry name" value="HGTP_anticodon"/>
    <property type="match status" value="1"/>
</dbReference>
<organism evidence="2 3">
    <name type="scientific">Capsicum baccatum</name>
    <name type="common">Peruvian pepper</name>
    <dbReference type="NCBI Taxonomy" id="33114"/>
    <lineage>
        <taxon>Eukaryota</taxon>
        <taxon>Viridiplantae</taxon>
        <taxon>Streptophyta</taxon>
        <taxon>Embryophyta</taxon>
        <taxon>Tracheophyta</taxon>
        <taxon>Spermatophyta</taxon>
        <taxon>Magnoliopsida</taxon>
        <taxon>eudicotyledons</taxon>
        <taxon>Gunneridae</taxon>
        <taxon>Pentapetalae</taxon>
        <taxon>asterids</taxon>
        <taxon>lamiids</taxon>
        <taxon>Solanales</taxon>
        <taxon>Solanaceae</taxon>
        <taxon>Solanoideae</taxon>
        <taxon>Capsiceae</taxon>
        <taxon>Capsicum</taxon>
    </lineage>
</organism>
<comment type="caution">
    <text evidence="2">The sequence shown here is derived from an EMBL/GenBank/DDBJ whole genome shotgun (WGS) entry which is preliminary data.</text>
</comment>
<name>A0A2G2WQ22_CAPBA</name>
<dbReference type="AlphaFoldDB" id="A0A2G2WQ22"/>
<dbReference type="GO" id="GO:0070150">
    <property type="term" value="P:mitochondrial glycyl-tRNA aminoacylation"/>
    <property type="evidence" value="ECO:0007669"/>
    <property type="project" value="TreeGrafter"/>
</dbReference>
<evidence type="ECO:0000313" key="2">
    <source>
        <dbReference type="EMBL" id="PHT47348.1"/>
    </source>
</evidence>
<dbReference type="GO" id="GO:0005739">
    <property type="term" value="C:mitochondrion"/>
    <property type="evidence" value="ECO:0007669"/>
    <property type="project" value="TreeGrafter"/>
</dbReference>
<protein>
    <recommendedName>
        <fullName evidence="1">Anticodon-binding domain-containing protein</fullName>
    </recommendedName>
</protein>
<dbReference type="InterPro" id="IPR004154">
    <property type="entry name" value="Anticodon-bd"/>
</dbReference>
<proteinExistence type="predicted"/>
<feature type="domain" description="Anticodon-binding" evidence="1">
    <location>
        <begin position="25"/>
        <end position="75"/>
    </location>
</feature>